<evidence type="ECO:0000313" key="1">
    <source>
        <dbReference type="EMBL" id="EDS12151.1"/>
    </source>
</evidence>
<comment type="caution">
    <text evidence="1">The sequence shown here is derived from an EMBL/GenBank/DDBJ whole genome shotgun (WGS) entry which is preliminary data.</text>
</comment>
<reference evidence="1" key="2">
    <citation type="submission" date="2013-09" db="EMBL/GenBank/DDBJ databases">
        <title>Draft genome sequence of Anaerotruncus colihominis(DSM 17241).</title>
        <authorList>
            <person name="Sudarsanam P."/>
            <person name="Ley R."/>
            <person name="Guruge J."/>
            <person name="Turnbaugh P.J."/>
            <person name="Mahowald M."/>
            <person name="Liep D."/>
            <person name="Gordon J."/>
        </authorList>
    </citation>
    <scope>NUCLEOTIDE SEQUENCE</scope>
    <source>
        <strain evidence="1">DSM 17241</strain>
    </source>
</reference>
<dbReference type="Proteomes" id="UP000003803">
    <property type="component" value="Unassembled WGS sequence"/>
</dbReference>
<reference evidence="1" key="1">
    <citation type="submission" date="2007-11" db="EMBL/GenBank/DDBJ databases">
        <authorList>
            <person name="Fulton L."/>
            <person name="Clifton S."/>
            <person name="Fulton B."/>
            <person name="Xu J."/>
            <person name="Minx P."/>
            <person name="Pepin K.H."/>
            <person name="Johnson M."/>
            <person name="Thiruvilangam P."/>
            <person name="Bhonagiri V."/>
            <person name="Nash W.E."/>
            <person name="Mardis E.R."/>
            <person name="Wilson R.K."/>
        </authorList>
    </citation>
    <scope>NUCLEOTIDE SEQUENCE [LARGE SCALE GENOMIC DNA]</scope>
    <source>
        <strain evidence="1">DSM 17241</strain>
    </source>
</reference>
<gene>
    <name evidence="1" type="ORF">ANACOL_00994</name>
</gene>
<name>B0P8A5_9FIRM</name>
<dbReference type="EMBL" id="ABGD02000007">
    <property type="protein sequence ID" value="EDS12151.1"/>
    <property type="molecule type" value="Genomic_DNA"/>
</dbReference>
<dbReference type="AlphaFoldDB" id="B0P8A5"/>
<evidence type="ECO:0000313" key="2">
    <source>
        <dbReference type="Proteomes" id="UP000003803"/>
    </source>
</evidence>
<proteinExistence type="predicted"/>
<keyword evidence="2" id="KW-1185">Reference proteome</keyword>
<sequence>MRRRPGYGQMGAQGLCRVRFFWYNNRKAVIIHLMAGAIRGRGPLPP</sequence>
<protein>
    <submittedName>
        <fullName evidence="1">Uncharacterized protein</fullName>
    </submittedName>
</protein>
<accession>B0P8A5</accession>
<organism evidence="1 2">
    <name type="scientific">Anaerotruncus colihominis DSM 17241</name>
    <dbReference type="NCBI Taxonomy" id="445972"/>
    <lineage>
        <taxon>Bacteria</taxon>
        <taxon>Bacillati</taxon>
        <taxon>Bacillota</taxon>
        <taxon>Clostridia</taxon>
        <taxon>Eubacteriales</taxon>
        <taxon>Oscillospiraceae</taxon>
        <taxon>Anaerotruncus</taxon>
    </lineage>
</organism>
<dbReference type="HOGENOM" id="CLU_3179442_0_0_9"/>